<dbReference type="RefSeq" id="WP_231145644.1">
    <property type="nucleotide sequence ID" value="NZ_CP088101.1"/>
</dbReference>
<accession>A0ABY3R1T3</accession>
<dbReference type="EMBL" id="CP088101">
    <property type="protein sequence ID" value="UFW91674.1"/>
    <property type="molecule type" value="Genomic_DNA"/>
</dbReference>
<organism evidence="1 2">
    <name type="scientific">Bradyrhizobium barranii</name>
    <dbReference type="NCBI Taxonomy" id="2992140"/>
    <lineage>
        <taxon>Bacteria</taxon>
        <taxon>Pseudomonadati</taxon>
        <taxon>Pseudomonadota</taxon>
        <taxon>Alphaproteobacteria</taxon>
        <taxon>Hyphomicrobiales</taxon>
        <taxon>Nitrobacteraceae</taxon>
        <taxon>Bradyrhizobium</taxon>
    </lineage>
</organism>
<keyword evidence="1" id="KW-0614">Plasmid</keyword>
<evidence type="ECO:0000313" key="2">
    <source>
        <dbReference type="Proteomes" id="UP001430990"/>
    </source>
</evidence>
<proteinExistence type="predicted"/>
<geneLocation type="plasmid" evidence="1 2">
    <name>pCC829_1</name>
</geneLocation>
<protein>
    <submittedName>
        <fullName evidence="1">Uncharacterized protein</fullName>
    </submittedName>
</protein>
<gene>
    <name evidence="1" type="ORF">BjapCC829_47845</name>
</gene>
<sequence length="133" mass="15035">MSFLTDNEIASLRIRQMIVHVVGGKEEFEPQPVMDGVEHIDFFLARIQDAAASGVHRFENKSTTKALLQQIGGQEISFEEGAQELSRRFSNDHVGSSRDGAFFVFELETDDPLVLFYSLIKYRLSPSNRVVRA</sequence>
<evidence type="ECO:0000313" key="1">
    <source>
        <dbReference type="EMBL" id="UFW91674.1"/>
    </source>
</evidence>
<keyword evidence="2" id="KW-1185">Reference proteome</keyword>
<reference evidence="1" key="1">
    <citation type="submission" date="2021-11" db="EMBL/GenBank/DDBJ databases">
        <title>Australian commercial rhizobial inoculants.</title>
        <authorList>
            <person name="Kohlmeier M.G."/>
            <person name="O'Hara G.W."/>
            <person name="Colombi E."/>
            <person name="Ramsay J.P."/>
            <person name="Terpolilli J."/>
        </authorList>
    </citation>
    <scope>NUCLEOTIDE SEQUENCE</scope>
    <source>
        <strain evidence="1">CC829</strain>
        <plasmid evidence="1">pCC829_1</plasmid>
    </source>
</reference>
<dbReference type="Proteomes" id="UP001430990">
    <property type="component" value="Plasmid pCC829_1"/>
</dbReference>
<name>A0ABY3R1T3_9BRAD</name>